<keyword evidence="12 16" id="KW-0539">Nucleus</keyword>
<evidence type="ECO:0000256" key="17">
    <source>
        <dbReference type="SAM" id="MobiDB-lite"/>
    </source>
</evidence>
<evidence type="ECO:0000256" key="5">
    <source>
        <dbReference type="ARBA" id="ARBA00014619"/>
    </source>
</evidence>
<gene>
    <name evidence="21" type="ORF">EDD18DRAFT_731100</name>
</gene>
<dbReference type="PROSITE" id="PS00916">
    <property type="entry name" value="PI3_4_KINASE_2"/>
    <property type="match status" value="1"/>
</dbReference>
<proteinExistence type="inferred from homology"/>
<dbReference type="SUPFAM" id="SSF56112">
    <property type="entry name" value="Protein kinase-like (PK-like)"/>
    <property type="match status" value="1"/>
</dbReference>
<dbReference type="EC" id="2.7.11.1" evidence="4 16"/>
<dbReference type="SUPFAM" id="SSF48371">
    <property type="entry name" value="ARM repeat"/>
    <property type="match status" value="1"/>
</dbReference>
<feature type="domain" description="FATC" evidence="20">
    <location>
        <begin position="2934"/>
        <end position="2966"/>
    </location>
</feature>
<dbReference type="Pfam" id="PF11640">
    <property type="entry name" value="TAN"/>
    <property type="match status" value="1"/>
</dbReference>
<dbReference type="InterPro" id="IPR000403">
    <property type="entry name" value="PI3/4_kinase_cat_dom"/>
</dbReference>
<keyword evidence="16" id="KW-0156">Chromatin regulator</keyword>
<comment type="subcellular location">
    <subcellularLocation>
        <location evidence="16">Chromosome</location>
        <location evidence="16">Telomere</location>
    </subcellularLocation>
    <subcellularLocation>
        <location evidence="1 16">Nucleus</location>
    </subcellularLocation>
</comment>
<dbReference type="InterPro" id="IPR021668">
    <property type="entry name" value="TAN"/>
</dbReference>
<dbReference type="PROSITE" id="PS50290">
    <property type="entry name" value="PI3_4_KINASE_3"/>
    <property type="match status" value="1"/>
</dbReference>
<dbReference type="GO" id="GO:0005524">
    <property type="term" value="F:ATP binding"/>
    <property type="evidence" value="ECO:0007669"/>
    <property type="project" value="UniProtKB-KW"/>
</dbReference>
<evidence type="ECO:0000256" key="3">
    <source>
        <dbReference type="ARBA" id="ARBA00011370"/>
    </source>
</evidence>
<dbReference type="InterPro" id="IPR003152">
    <property type="entry name" value="FATC_dom"/>
</dbReference>
<comment type="similarity">
    <text evidence="2 16">Belongs to the PI3/PI4-kinase family. ATM subfamily.</text>
</comment>
<dbReference type="SMART" id="SM01343">
    <property type="entry name" value="FATC"/>
    <property type="match status" value="1"/>
</dbReference>
<dbReference type="GO" id="GO:0035556">
    <property type="term" value="P:intracellular signal transduction"/>
    <property type="evidence" value="ECO:0007669"/>
    <property type="project" value="UniProtKB-ARBA"/>
</dbReference>
<dbReference type="Proteomes" id="UP001175228">
    <property type="component" value="Unassembled WGS sequence"/>
</dbReference>
<evidence type="ECO:0000256" key="7">
    <source>
        <dbReference type="ARBA" id="ARBA00022679"/>
    </source>
</evidence>
<dbReference type="Pfam" id="PF25030">
    <property type="entry name" value="M-HEAT_ATR"/>
    <property type="match status" value="1"/>
</dbReference>
<feature type="region of interest" description="Disordered" evidence="17">
    <location>
        <begin position="172"/>
        <end position="193"/>
    </location>
</feature>
<dbReference type="GO" id="GO:0000781">
    <property type="term" value="C:chromosome, telomeric region"/>
    <property type="evidence" value="ECO:0007669"/>
    <property type="project" value="UniProtKB-SubCell"/>
</dbReference>
<dbReference type="GO" id="GO:0004674">
    <property type="term" value="F:protein serine/threonine kinase activity"/>
    <property type="evidence" value="ECO:0007669"/>
    <property type="project" value="UniProtKB-KW"/>
</dbReference>
<dbReference type="PROSITE" id="PS51189">
    <property type="entry name" value="FAT"/>
    <property type="match status" value="1"/>
</dbReference>
<dbReference type="InterPro" id="IPR036940">
    <property type="entry name" value="PI3/4_kinase_cat_sf"/>
</dbReference>
<evidence type="ECO:0000256" key="13">
    <source>
        <dbReference type="ARBA" id="ARBA00025079"/>
    </source>
</evidence>
<evidence type="ECO:0000256" key="4">
    <source>
        <dbReference type="ARBA" id="ARBA00012513"/>
    </source>
</evidence>
<dbReference type="EMBL" id="JAUEPU010000006">
    <property type="protein sequence ID" value="KAK0501309.1"/>
    <property type="molecule type" value="Genomic_DNA"/>
</dbReference>
<dbReference type="PANTHER" id="PTHR37079">
    <property type="entry name" value="SERINE/THREONINE-PROTEIN KINASE ATM"/>
    <property type="match status" value="1"/>
</dbReference>
<evidence type="ECO:0000256" key="16">
    <source>
        <dbReference type="RuleBase" id="RU365027"/>
    </source>
</evidence>
<dbReference type="InterPro" id="IPR018936">
    <property type="entry name" value="PI3/4_kinase_CS"/>
</dbReference>
<dbReference type="Gene3D" id="3.30.1010.10">
    <property type="entry name" value="Phosphatidylinositol 3-kinase Catalytic Subunit, Chain A, domain 4"/>
    <property type="match status" value="1"/>
</dbReference>
<dbReference type="GO" id="GO:0006325">
    <property type="term" value="P:chromatin organization"/>
    <property type="evidence" value="ECO:0007669"/>
    <property type="project" value="UniProtKB-KW"/>
</dbReference>
<dbReference type="Pfam" id="PF00454">
    <property type="entry name" value="PI3_PI4_kinase"/>
    <property type="match status" value="1"/>
</dbReference>
<comment type="subunit">
    <text evidence="3">Associates with DNA double-strand breaks.</text>
</comment>
<comment type="caution">
    <text evidence="21">The sequence shown here is derived from an EMBL/GenBank/DDBJ whole genome shotgun (WGS) entry which is preliminary data.</text>
</comment>
<sequence length="2966" mass="334962">MSVRETIRRHLRDAESDALRTRMSAVGNLKDLLVQPNVVRHVDEQLWRQVFESLFFCFSKEKTYADKKDAAAPGKRMETVADVIRTIVDHAYTHFLSKSVKLIIGGSMKSMRSQGSLIPSVGLSFLKILTCLVKHGPHADHLARDKWTSLVERAFNVLLGDSLIYKFSTDTDEEDVSNDPNAQSSSKRRKLQNNHRIMSASPEQMQCGELLVVLMRIPSANDYILHNDTPQLAASILDRLQRYLELYSKPNSDYLKLLLASLSHIALNRRHNTVGFARKAWRHLTAPSVWNMKESNMLPDLISVLHVLYPFMTAQDPDDTYSWTSGLWSTLDRMKEAPGFKWNEFSIESLRLGFNGSSSNEDEEEEVGTAFVARSFRVGQKFGHVQAFLWTALKLQADAVVKLYLLRESMVSVDRTRAKRSRLSQDEHDPMSNILADVESNNVVAFQRLLFIIDYHWSVLHGDLQKRLILGLLGALQVDNSAIQSWAFLCIAAIAHADRLESQLPSSGGSSPDRTLICDQLVWETIWTNAMRRATTSGVCRAACHAARALLLHVESHTHKFNHPPLHAPQILADIETLTKDLEVQGPNYPYDSVCLFLSRCLGIASQDIRLYRMQLEDKVLTWLIGCWKLGRIVDGDIPSYMAKDLIHLLETICGFSKRTDVVCRALLPVSELVQVVEQEKRTQVIRDFLLDAKLPQFVPSNQGTQAIPSHLSKHLPQDTSLLPMGHRQRRMSKFMLELLERIHQKWKARTEAKQPHSATGVRLCLDFAVIALCFQCSLVHNGMKLDILTVKEAGKVIALLLPLLRETPWTTAEKAVVIQALEPLISTGEPPADDISFVDLLPPDINSGIRAQVLQDLVSDPQQYLDQKRSSRMDFQRLIWRTLEDDHLQVVKATMLGMLRILAGHQVQDDAMDVDFGPVRTGSRQLSDWDDLVNVRLIADTCMSFLATVPILQSSSGEPTRDAELTDIVLKCQEGHSDRFILLCSVLGRKFRCKTLHLGVEVLRNFLDGIADLSDKYPYARHEEYQLLVGHFLESILLTWIPIHEGKGPGSETGEHLLSQMALALKAGNIKSWKVRDTLARLYDRFVVENPSLSGWPFYEGEDDDPDEIVVSPDTLLPLVGGDTDVRVRFRAAVANAHLFSFAQKTERDPNQVYASIRSHYVVDLDDYEGMLTRMLSLANIIIVSSAARRLSYWHLIEPALYEDTYTMHVEAILRSATQRLGLTSPSQLFEAYASSLAYSIIAAKKDGLKFPPHILGYENRKECAHATFPLFTPSNVLAETAGDPATAILGQRQFENHCKVIQKPVAAGIKDCFGVIVGQHLLSKPPKSSPDKGGLGPLLLERTRVENAPAFHVLLASKLDTVVSAILHTLLDYDCSPTGAIAIALRNVDVERGRMAQIFLALVEYRRAEKFITHQPTLPCYTVSTILQCLEWLRATDPWKEHEQSLTYHVLQDLFSAIEKSFLVNEQVRLMNSICVWVAYLHEVFENATLLHVLMRGTISLMRHSDLARGAQSILNWSFMRYCQRAQTNRRFPDILIGVCRLAYDFSLASEPSTKELGHDLRQWIDKQAVMVSQVPDLKNQVLLALPAWSHRPGGTLKGLLIDVDAPSVSHSLNDSAITSNKFRFVVPLADYAVHEQYSEDEFANTDFWRLKENIPESNRLSREDVDAFANLLIWNKGLIRGFGSDLLTPKKHEPSHGQLLPTIISSLLKLLGGSDVSRRHAAYRTLRAIAGDSVLPMLEKGFTEEVRYLQEFSFDPISRPTADINELSSEAYLKSSKDFVSWIGLICTLLSDLSANQHTYFTQISPVLKTDALFAEDMLPILVQCLLQGPDGQKYCETLSRYFESVLRFEHAAMPCVRSIIDIVLHLRNISPQSNDLLGYNKWLAIDFVLLARNAITCGSYTTAVLFLELAAENGSRSLAEDVSVEQVMYHIYSNIDEPDGFYGIKPLDLRKFLINGFHHENQWDKAFRFHGAALEAGSKDPRDMEGLVQSIHAFGFSHLANKTSQNFFGDMSTCLNYQLGWRTETWDLPEREQEQSSDSSLYFALRAIHVQRDQDVGHDFVRRAMFREMERLRNLGSENVAQIREVIQTLVCLYQISQSTYEPFPTLVMSKNTDVREWAPFMRVEAGIEFHLVESIMATRLSIIRSVRRREERQQMGDMTSDFIQTLLEVEKQCLLHISQVARREQQVQLALNSVIHAEKLMKPISFDVSEEFACVLWAQNEQKRAVEFFRSLRDSQSAPMHDASKLAAMNACLGTWTAEACLEKPSVIWRDFFLPASEVIAKCITETNHDSCAAVFHACAIFAAQQYQSIVKSPDSIRFKVYVQRKQQEIENRTSQRSRSGAELRELEKARLVLEHDRARYRQFLQERDTFLEHAITMYANCLTLSDQFDDDALIRLCSLWLAHFDEEALQASVSAAIRRIPSHKFIFLAHQLSARLSGKDQCNAQKTLKHLMMRMCTEHPFHSLYQVFCLKTETGGTTKSTSTQREIWADRKAAAITIFNQLATKEPKIVKRTHDINLLCDLSLGWATYGIKNDPQYAKSPHKDGHFDFPTRVDGLKILGLIGVGNGRSLDAPIMTAHTPIDLTMMYENCAWFNHFDTVFYTAGGINLPKILTCFDTEGNRYKQLFKGEGNDDLRQDAVMEQVFDLVNVVLAHDRETKRRNLHVRSYKVIPLSSQAGVLEFVPNTSPMRTWLVPAHSRYGPKMGRGGPGPQLAKAQAKNDLKAVLAEYNSIITRYPPVMRHYFTERHKSPTAWFTMRLNYTRSVATTSIVGHVLGLGDRHTSNILMDNSSGAVVHIDLGIAFDQGKLLRVPERVPFRMTPDMVDGMGIAGTNGVFQRCAEETLRVLREGSDVIMTILEVFRYDPLHTWTMSDYKVKAAQPTDSNPNGNNTMADQMHKPLMGIGIDMSSGGAEEAADRALSGVARKLEKTLSVASTVSGLVTEAKDPENLSQMFPGWQPWL</sequence>
<comment type="catalytic activity">
    <reaction evidence="14 16">
        <text>L-threonyl-[protein] + ATP = O-phospho-L-threonyl-[protein] + ADP + H(+)</text>
        <dbReference type="Rhea" id="RHEA:46608"/>
        <dbReference type="Rhea" id="RHEA-COMP:11060"/>
        <dbReference type="Rhea" id="RHEA-COMP:11605"/>
        <dbReference type="ChEBI" id="CHEBI:15378"/>
        <dbReference type="ChEBI" id="CHEBI:30013"/>
        <dbReference type="ChEBI" id="CHEBI:30616"/>
        <dbReference type="ChEBI" id="CHEBI:61977"/>
        <dbReference type="ChEBI" id="CHEBI:456216"/>
        <dbReference type="EC" id="2.7.11.1"/>
    </reaction>
</comment>
<dbReference type="PANTHER" id="PTHR37079:SF4">
    <property type="entry name" value="SERINE_THREONINE-PROTEIN KINASE ATM"/>
    <property type="match status" value="1"/>
</dbReference>
<evidence type="ECO:0000259" key="20">
    <source>
        <dbReference type="PROSITE" id="PS51190"/>
    </source>
</evidence>
<evidence type="ECO:0000256" key="15">
    <source>
        <dbReference type="ARBA" id="ARBA00048679"/>
    </source>
</evidence>
<dbReference type="Gene3D" id="1.10.1070.11">
    <property type="entry name" value="Phosphatidylinositol 3-/4-kinase, catalytic domain"/>
    <property type="match status" value="1"/>
</dbReference>
<comment type="catalytic activity">
    <reaction evidence="15">
        <text>L-seryl-[protein] + ATP = O-phospho-L-seryl-[protein] + ADP + H(+)</text>
        <dbReference type="Rhea" id="RHEA:17989"/>
        <dbReference type="Rhea" id="RHEA-COMP:9863"/>
        <dbReference type="Rhea" id="RHEA-COMP:11604"/>
        <dbReference type="ChEBI" id="CHEBI:15378"/>
        <dbReference type="ChEBI" id="CHEBI:29999"/>
        <dbReference type="ChEBI" id="CHEBI:30616"/>
        <dbReference type="ChEBI" id="CHEBI:83421"/>
        <dbReference type="ChEBI" id="CHEBI:456216"/>
        <dbReference type="EC" id="2.7.11.1"/>
    </reaction>
</comment>
<evidence type="ECO:0000256" key="10">
    <source>
        <dbReference type="ARBA" id="ARBA00022777"/>
    </source>
</evidence>
<dbReference type="SMART" id="SM01342">
    <property type="entry name" value="TAN"/>
    <property type="match status" value="1"/>
</dbReference>
<keyword evidence="8 16" id="KW-0547">Nucleotide-binding</keyword>
<evidence type="ECO:0000256" key="11">
    <source>
        <dbReference type="ARBA" id="ARBA00022840"/>
    </source>
</evidence>
<keyword evidence="10 16" id="KW-0418">Kinase</keyword>
<evidence type="ECO:0000256" key="14">
    <source>
        <dbReference type="ARBA" id="ARBA00047899"/>
    </source>
</evidence>
<evidence type="ECO:0000256" key="2">
    <source>
        <dbReference type="ARBA" id="ARBA00010769"/>
    </source>
</evidence>
<dbReference type="InterPro" id="IPR044107">
    <property type="entry name" value="PIKKc_ATM"/>
</dbReference>
<dbReference type="GO" id="GO:0005634">
    <property type="term" value="C:nucleus"/>
    <property type="evidence" value="ECO:0007669"/>
    <property type="project" value="UniProtKB-SubCell"/>
</dbReference>
<feature type="domain" description="FAT" evidence="19">
    <location>
        <begin position="1893"/>
        <end position="2479"/>
    </location>
</feature>
<evidence type="ECO:0000256" key="9">
    <source>
        <dbReference type="ARBA" id="ARBA00022763"/>
    </source>
</evidence>
<dbReference type="PROSITE" id="PS51190">
    <property type="entry name" value="FATC"/>
    <property type="match status" value="1"/>
</dbReference>
<name>A0AA39QFE5_9AGAR</name>
<dbReference type="GO" id="GO:0006281">
    <property type="term" value="P:DNA repair"/>
    <property type="evidence" value="ECO:0007669"/>
    <property type="project" value="InterPro"/>
</dbReference>
<dbReference type="CDD" id="cd05171">
    <property type="entry name" value="PIKKc_ATM"/>
    <property type="match status" value="1"/>
</dbReference>
<keyword evidence="16" id="KW-0158">Chromosome</keyword>
<evidence type="ECO:0000256" key="6">
    <source>
        <dbReference type="ARBA" id="ARBA00022527"/>
    </source>
</evidence>
<dbReference type="InterPro" id="IPR038980">
    <property type="entry name" value="ATM_plant"/>
</dbReference>
<evidence type="ECO:0000256" key="12">
    <source>
        <dbReference type="ARBA" id="ARBA00023242"/>
    </source>
</evidence>
<evidence type="ECO:0000313" key="22">
    <source>
        <dbReference type="Proteomes" id="UP001175228"/>
    </source>
</evidence>
<evidence type="ECO:0000259" key="18">
    <source>
        <dbReference type="PROSITE" id="PS50290"/>
    </source>
</evidence>
<evidence type="ECO:0000256" key="1">
    <source>
        <dbReference type="ARBA" id="ARBA00004123"/>
    </source>
</evidence>
<dbReference type="InterPro" id="IPR011009">
    <property type="entry name" value="Kinase-like_dom_sf"/>
</dbReference>
<dbReference type="InterPro" id="IPR016024">
    <property type="entry name" value="ARM-type_fold"/>
</dbReference>
<evidence type="ECO:0000259" key="19">
    <source>
        <dbReference type="PROSITE" id="PS51189"/>
    </source>
</evidence>
<keyword evidence="7 16" id="KW-0808">Transferase</keyword>
<keyword evidence="11 16" id="KW-0067">ATP-binding</keyword>
<organism evidence="21 22">
    <name type="scientific">Armillaria luteobubalina</name>
    <dbReference type="NCBI Taxonomy" id="153913"/>
    <lineage>
        <taxon>Eukaryota</taxon>
        <taxon>Fungi</taxon>
        <taxon>Dikarya</taxon>
        <taxon>Basidiomycota</taxon>
        <taxon>Agaricomycotina</taxon>
        <taxon>Agaricomycetes</taxon>
        <taxon>Agaricomycetidae</taxon>
        <taxon>Agaricales</taxon>
        <taxon>Marasmiineae</taxon>
        <taxon>Physalacriaceae</taxon>
        <taxon>Armillaria</taxon>
    </lineage>
</organism>
<comment type="function">
    <text evidence="13 16">Serine/threonine protein kinase which activates checkpoint signaling upon genotoxic stresses such as ionizing radiation (IR), ultraviolet light (UV), or DNA replication stalling, thereby acting as a DNA damage sensor. Recognizes the substrate consensus sequence [ST]-Q. Phosphorylates histone H2A to form H2AS128ph (gamma-H2A) at sites of DNA damage, involved in the regulation of DNA damage response mechanism. Required for the control of telomere length and genome stability.</text>
</comment>
<dbReference type="InterPro" id="IPR056802">
    <property type="entry name" value="ATR-like_M-HEAT"/>
</dbReference>
<accession>A0AA39QFE5</accession>
<keyword evidence="22" id="KW-1185">Reference proteome</keyword>
<dbReference type="SMART" id="SM00146">
    <property type="entry name" value="PI3Kc"/>
    <property type="match status" value="1"/>
</dbReference>
<reference evidence="21" key="1">
    <citation type="submission" date="2023-06" db="EMBL/GenBank/DDBJ databases">
        <authorList>
            <consortium name="Lawrence Berkeley National Laboratory"/>
            <person name="Ahrendt S."/>
            <person name="Sahu N."/>
            <person name="Indic B."/>
            <person name="Wong-Bajracharya J."/>
            <person name="Merenyi Z."/>
            <person name="Ke H.-M."/>
            <person name="Monk M."/>
            <person name="Kocsube S."/>
            <person name="Drula E."/>
            <person name="Lipzen A."/>
            <person name="Balint B."/>
            <person name="Henrissat B."/>
            <person name="Andreopoulos B."/>
            <person name="Martin F.M."/>
            <person name="Harder C.B."/>
            <person name="Rigling D."/>
            <person name="Ford K.L."/>
            <person name="Foster G.D."/>
            <person name="Pangilinan J."/>
            <person name="Papanicolaou A."/>
            <person name="Barry K."/>
            <person name="LaButti K."/>
            <person name="Viragh M."/>
            <person name="Koriabine M."/>
            <person name="Yan M."/>
            <person name="Riley R."/>
            <person name="Champramary S."/>
            <person name="Plett K.L."/>
            <person name="Tsai I.J."/>
            <person name="Slot J."/>
            <person name="Sipos G."/>
            <person name="Plett J."/>
            <person name="Nagy L.G."/>
            <person name="Grigoriev I.V."/>
        </authorList>
    </citation>
    <scope>NUCLEOTIDE SEQUENCE</scope>
    <source>
        <strain evidence="21">HWK02</strain>
    </source>
</reference>
<keyword evidence="16" id="KW-0779">Telomere</keyword>
<protein>
    <recommendedName>
        <fullName evidence="5 16">Serine/threonine-protein kinase Tel1</fullName>
        <ecNumber evidence="4 16">2.7.11.1</ecNumber>
    </recommendedName>
</protein>
<keyword evidence="6 16" id="KW-0723">Serine/threonine-protein kinase</keyword>
<evidence type="ECO:0000313" key="21">
    <source>
        <dbReference type="EMBL" id="KAK0501309.1"/>
    </source>
</evidence>
<dbReference type="InterPro" id="IPR014009">
    <property type="entry name" value="PIK_FAT"/>
</dbReference>
<evidence type="ECO:0000256" key="8">
    <source>
        <dbReference type="ARBA" id="ARBA00022741"/>
    </source>
</evidence>
<feature type="domain" description="PI3K/PI4K catalytic" evidence="18">
    <location>
        <begin position="2602"/>
        <end position="2916"/>
    </location>
</feature>
<keyword evidence="9 16" id="KW-0227">DNA damage</keyword>
<dbReference type="Pfam" id="PF02260">
    <property type="entry name" value="FATC"/>
    <property type="match status" value="1"/>
</dbReference>